<accession>A0A090X7D9</accession>
<dbReference type="PROSITE" id="PS51257">
    <property type="entry name" value="PROKAR_LIPOPROTEIN"/>
    <property type="match status" value="1"/>
</dbReference>
<evidence type="ECO:0008006" key="3">
    <source>
        <dbReference type="Google" id="ProtNLM"/>
    </source>
</evidence>
<proteinExistence type="evidence at transcript level"/>
<feature type="signal peptide" evidence="1">
    <location>
        <begin position="1"/>
        <end position="22"/>
    </location>
</feature>
<name>A0A090X7D9_IXORI</name>
<protein>
    <recommendedName>
        <fullName evidence="3">Salivary lipocalin</fullName>
    </recommendedName>
</protein>
<keyword evidence="1" id="KW-0732">Signal</keyword>
<feature type="non-terminal residue" evidence="2">
    <location>
        <position position="154"/>
    </location>
</feature>
<reference evidence="2" key="1">
    <citation type="journal article" date="2015" name="PLoS Negl. Trop. Dis.">
        <title>Deep Sequencing Analysis of the Ixodes ricinus Haemocytome.</title>
        <authorList>
            <person name="Kotsyfakis M."/>
            <person name="Kopacek P."/>
            <person name="Franta Z."/>
            <person name="Pedra J.H."/>
            <person name="Ribeiro J.M."/>
        </authorList>
    </citation>
    <scope>NUCLEOTIDE SEQUENCE</scope>
</reference>
<evidence type="ECO:0000256" key="1">
    <source>
        <dbReference type="SAM" id="SignalP"/>
    </source>
</evidence>
<feature type="chain" id="PRO_5001866890" description="Salivary lipocalin" evidence="1">
    <location>
        <begin position="23"/>
        <end position="154"/>
    </location>
</feature>
<evidence type="ECO:0000313" key="2">
    <source>
        <dbReference type="EMBL" id="JAC91917.1"/>
    </source>
</evidence>
<organism evidence="2">
    <name type="scientific">Ixodes ricinus</name>
    <name type="common">Common tick</name>
    <name type="synonym">Acarus ricinus</name>
    <dbReference type="NCBI Taxonomy" id="34613"/>
    <lineage>
        <taxon>Eukaryota</taxon>
        <taxon>Metazoa</taxon>
        <taxon>Ecdysozoa</taxon>
        <taxon>Arthropoda</taxon>
        <taxon>Chelicerata</taxon>
        <taxon>Arachnida</taxon>
        <taxon>Acari</taxon>
        <taxon>Parasitiformes</taxon>
        <taxon>Ixodida</taxon>
        <taxon>Ixodoidea</taxon>
        <taxon>Ixodidae</taxon>
        <taxon>Ixodinae</taxon>
        <taxon>Ixodes</taxon>
    </lineage>
</organism>
<dbReference type="AlphaFoldDB" id="A0A090X7D9"/>
<dbReference type="EMBL" id="GBIH01002793">
    <property type="protein sequence ID" value="JAC91917.1"/>
    <property type="molecule type" value="mRNA"/>
</dbReference>
<sequence length="154" mass="17314">MAHESTKTVVFVIFLFCGGVSCSMLSSRCPKITFAERLGKYPDALEIISDKSPGYSLVFHSQKSRATSDTQCLQTLNFSVNRETWLTTVTYAYYSVIYQSPVKGYTYISTKKHNGTFLSDDTIIVYLDMTGQGTGGTLWQVLESEIIYNDEYCV</sequence>